<dbReference type="SUPFAM" id="SSF46626">
    <property type="entry name" value="Cytochrome c"/>
    <property type="match status" value="1"/>
</dbReference>
<protein>
    <recommendedName>
        <fullName evidence="12">Cytochrome c domain-containing protein</fullName>
    </recommendedName>
</protein>
<dbReference type="GO" id="GO:0005507">
    <property type="term" value="F:copper ion binding"/>
    <property type="evidence" value="ECO:0007669"/>
    <property type="project" value="InterPro"/>
</dbReference>
<evidence type="ECO:0000313" key="10">
    <source>
        <dbReference type="EMBL" id="RAK62531.1"/>
    </source>
</evidence>
<dbReference type="InterPro" id="IPR036909">
    <property type="entry name" value="Cyt_c-like_dom_sf"/>
</dbReference>
<dbReference type="GO" id="GO:0005509">
    <property type="term" value="F:calcium ion binding"/>
    <property type="evidence" value="ECO:0007669"/>
    <property type="project" value="InterPro"/>
</dbReference>
<keyword evidence="7" id="KW-0732">Signal</keyword>
<dbReference type="Gene3D" id="2.60.120.310">
    <property type="entry name" value="Copper type II, ascorbate-dependent monooxygenase, N-terminal domain"/>
    <property type="match status" value="1"/>
</dbReference>
<evidence type="ECO:0000256" key="4">
    <source>
        <dbReference type="ARBA" id="ARBA00023157"/>
    </source>
</evidence>
<evidence type="ECO:0000256" key="2">
    <source>
        <dbReference type="ARBA" id="ARBA00022723"/>
    </source>
</evidence>
<feature type="compositionally biased region" description="Polar residues" evidence="6">
    <location>
        <begin position="658"/>
        <end position="669"/>
    </location>
</feature>
<keyword evidence="11" id="KW-1185">Reference proteome</keyword>
<sequence>MTITRYGILALLASTALVSGCASDSTAPNALAQGSPVSAVAGAQSVDNFMLVDAGMEAHELYRKAHASAVVLVVQANGDAVLRGQAGAVNALASSYGAKGVEVLMLNSTGKDTREAIIAEAEKAGYRAPVLMDSYQLVGESLGVTRSGEAIVVNPKTWTIAWRGPVGGAAAALDALLAGQAAPASVAVAQGTPIAFPSKAQAHKISYAKDVAPILEAKCVACHQDGGIGPFAMSSYEMVKGFSPMIREVIRTDRMPPYNADPRVGRFKDDKNLSAAEIKTLVHWMEAGAPRGEGADPLAIARHVAPDWPLGKPDLVLNIPAYTVPASGVVDYQRPAIANPLTEGKWIKATTVKPGDRQSVHHVLTGWMAEMPANGQSSETRWRGSVGGYAVGSESTVFDKTVGTFLPAGGAIGFQMHYTPYGKEATDNSQIGVYFHDTQPELVMRSVVVIDTSISIPPNTARHTETAYVEFPNDALLYAAFPHAHYRAYSSDLWIQYPDGRKKLLLTLPRYDFNWQRSYDFAEPVKIPAGSRIIANYVYDNSRQNPANPDPTIKVTWGEQSHEEMLFTNLQFRWVDETSAKQVNSDARLAPTRLMGMMDDNLDGRLQKAELKGNMGNMISPFFARIDADSDGSIDKAELAKAQALLPGRRRGAEAANAPTQPKGTSGGR</sequence>
<dbReference type="GO" id="GO:0020037">
    <property type="term" value="F:heme binding"/>
    <property type="evidence" value="ECO:0007669"/>
    <property type="project" value="InterPro"/>
</dbReference>
<evidence type="ECO:0000259" key="8">
    <source>
        <dbReference type="PROSITE" id="PS50222"/>
    </source>
</evidence>
<dbReference type="SUPFAM" id="SSF52833">
    <property type="entry name" value="Thioredoxin-like"/>
    <property type="match status" value="1"/>
</dbReference>
<dbReference type="EMBL" id="QFYS01000011">
    <property type="protein sequence ID" value="RAK62531.1"/>
    <property type="molecule type" value="Genomic_DNA"/>
</dbReference>
<feature type="signal peptide" evidence="7">
    <location>
        <begin position="1"/>
        <end position="22"/>
    </location>
</feature>
<organism evidence="10 11">
    <name type="scientific">Phenylobacterium kunshanense</name>
    <dbReference type="NCBI Taxonomy" id="1445034"/>
    <lineage>
        <taxon>Bacteria</taxon>
        <taxon>Pseudomonadati</taxon>
        <taxon>Pseudomonadota</taxon>
        <taxon>Alphaproteobacteria</taxon>
        <taxon>Caulobacterales</taxon>
        <taxon>Caulobacteraceae</taxon>
        <taxon>Phenylobacterium</taxon>
    </lineage>
</organism>
<name>A0A328B7Z3_9CAUL</name>
<evidence type="ECO:0000256" key="5">
    <source>
        <dbReference type="PROSITE-ProRule" id="PRU00433"/>
    </source>
</evidence>
<proteinExistence type="predicted"/>
<keyword evidence="4" id="KW-1015">Disulfide bond</keyword>
<dbReference type="InterPro" id="IPR008977">
    <property type="entry name" value="PHM/PNGase_F_dom_sf"/>
</dbReference>
<dbReference type="Gene3D" id="3.40.30.10">
    <property type="entry name" value="Glutaredoxin"/>
    <property type="match status" value="1"/>
</dbReference>
<dbReference type="GO" id="GO:0009055">
    <property type="term" value="F:electron transfer activity"/>
    <property type="evidence" value="ECO:0007669"/>
    <property type="project" value="InterPro"/>
</dbReference>
<evidence type="ECO:0000259" key="9">
    <source>
        <dbReference type="PROSITE" id="PS51007"/>
    </source>
</evidence>
<evidence type="ECO:0000313" key="11">
    <source>
        <dbReference type="Proteomes" id="UP000249524"/>
    </source>
</evidence>
<dbReference type="GO" id="GO:0016715">
    <property type="term" value="F:oxidoreductase activity, acting on paired donors, with incorporation or reduction of molecular oxygen, reduced ascorbate as one donor, and incorporation of one atom of oxygen"/>
    <property type="evidence" value="ECO:0007669"/>
    <property type="project" value="InterPro"/>
</dbReference>
<evidence type="ECO:0000256" key="3">
    <source>
        <dbReference type="ARBA" id="ARBA00023004"/>
    </source>
</evidence>
<dbReference type="InterPro" id="IPR036939">
    <property type="entry name" value="Cu2_ascorb_mOase_N_sf"/>
</dbReference>
<dbReference type="SUPFAM" id="SSF49742">
    <property type="entry name" value="PHM/PNGase F"/>
    <property type="match status" value="2"/>
</dbReference>
<evidence type="ECO:0000256" key="7">
    <source>
        <dbReference type="SAM" id="SignalP"/>
    </source>
</evidence>
<dbReference type="Gene3D" id="2.60.120.230">
    <property type="match status" value="1"/>
</dbReference>
<keyword evidence="3 5" id="KW-0408">Iron</keyword>
<reference evidence="10 11" key="1">
    <citation type="submission" date="2018-05" db="EMBL/GenBank/DDBJ databases">
        <authorList>
            <person name="Lanie J.A."/>
            <person name="Ng W.-L."/>
            <person name="Kazmierczak K.M."/>
            <person name="Andrzejewski T.M."/>
            <person name="Davidsen T.M."/>
            <person name="Wayne K.J."/>
            <person name="Tettelin H."/>
            <person name="Glass J.I."/>
            <person name="Rusch D."/>
            <person name="Podicherti R."/>
            <person name="Tsui H.-C.T."/>
            <person name="Winkler M.E."/>
        </authorList>
    </citation>
    <scope>NUCLEOTIDE SEQUENCE [LARGE SCALE GENOMIC DNA]</scope>
    <source>
        <strain evidence="10 11">BUT-10</strain>
    </source>
</reference>
<dbReference type="InterPro" id="IPR011992">
    <property type="entry name" value="EF-hand-dom_pair"/>
</dbReference>
<feature type="chain" id="PRO_5016279315" description="Cytochrome c domain-containing protein" evidence="7">
    <location>
        <begin position="23"/>
        <end position="669"/>
    </location>
</feature>
<feature type="domain" description="Cytochrome c" evidence="9">
    <location>
        <begin position="206"/>
        <end position="289"/>
    </location>
</feature>
<comment type="caution">
    <text evidence="10">The sequence shown here is derived from an EMBL/GenBank/DDBJ whole genome shotgun (WGS) entry which is preliminary data.</text>
</comment>
<dbReference type="PROSITE" id="PS00018">
    <property type="entry name" value="EF_HAND_1"/>
    <property type="match status" value="1"/>
</dbReference>
<feature type="domain" description="EF-hand" evidence="8">
    <location>
        <begin position="622"/>
        <end position="649"/>
    </location>
</feature>
<dbReference type="AlphaFoldDB" id="A0A328B7Z3"/>
<evidence type="ECO:0008006" key="12">
    <source>
        <dbReference type="Google" id="ProtNLM"/>
    </source>
</evidence>
<dbReference type="PROSITE" id="PS51257">
    <property type="entry name" value="PROKAR_LIPOPROTEIN"/>
    <property type="match status" value="1"/>
</dbReference>
<dbReference type="InterPro" id="IPR009056">
    <property type="entry name" value="Cyt_c-like_dom"/>
</dbReference>
<feature type="region of interest" description="Disordered" evidence="6">
    <location>
        <begin position="645"/>
        <end position="669"/>
    </location>
</feature>
<keyword evidence="1 5" id="KW-0349">Heme</keyword>
<evidence type="ECO:0000256" key="6">
    <source>
        <dbReference type="SAM" id="MobiDB-lite"/>
    </source>
</evidence>
<gene>
    <name evidence="10" type="ORF">DJ019_19120</name>
</gene>
<dbReference type="InterPro" id="IPR018247">
    <property type="entry name" value="EF_Hand_1_Ca_BS"/>
</dbReference>
<keyword evidence="2 5" id="KW-0479">Metal-binding</keyword>
<dbReference type="InterPro" id="IPR036249">
    <property type="entry name" value="Thioredoxin-like_sf"/>
</dbReference>
<dbReference type="PROSITE" id="PS51007">
    <property type="entry name" value="CYTC"/>
    <property type="match status" value="1"/>
</dbReference>
<dbReference type="InterPro" id="IPR014784">
    <property type="entry name" value="Cu2_ascorb_mOase-like_C"/>
</dbReference>
<dbReference type="InterPro" id="IPR002048">
    <property type="entry name" value="EF_hand_dom"/>
</dbReference>
<dbReference type="PROSITE" id="PS50222">
    <property type="entry name" value="EF_HAND_2"/>
    <property type="match status" value="1"/>
</dbReference>
<dbReference type="RefSeq" id="WP_111278061.1">
    <property type="nucleotide sequence ID" value="NZ_QFYS01000011.1"/>
</dbReference>
<accession>A0A328B7Z3</accession>
<dbReference type="OrthoDB" id="9809746at2"/>
<dbReference type="Proteomes" id="UP000249524">
    <property type="component" value="Unassembled WGS sequence"/>
</dbReference>
<dbReference type="SUPFAM" id="SSF47473">
    <property type="entry name" value="EF-hand"/>
    <property type="match status" value="1"/>
</dbReference>
<dbReference type="Gene3D" id="1.10.238.10">
    <property type="entry name" value="EF-hand"/>
    <property type="match status" value="1"/>
</dbReference>
<evidence type="ECO:0000256" key="1">
    <source>
        <dbReference type="ARBA" id="ARBA00022617"/>
    </source>
</evidence>